<dbReference type="Proteomes" id="UP000070533">
    <property type="component" value="Unassembled WGS sequence"/>
</dbReference>
<evidence type="ECO:0000256" key="1">
    <source>
        <dbReference type="ARBA" id="ARBA00023125"/>
    </source>
</evidence>
<dbReference type="STRING" id="28128.HMPREF3226_01064"/>
<dbReference type="InterPro" id="IPR010992">
    <property type="entry name" value="IHF-like_DNA-bd_dom_sf"/>
</dbReference>
<dbReference type="PATRIC" id="fig|28128.5.peg.1075"/>
<evidence type="ECO:0000313" key="5">
    <source>
        <dbReference type="Proteomes" id="UP000070533"/>
    </source>
</evidence>
<feature type="region of interest" description="Disordered" evidence="2">
    <location>
        <begin position="124"/>
        <end position="144"/>
    </location>
</feature>
<feature type="domain" description="HU" evidence="3">
    <location>
        <begin position="2"/>
        <end position="123"/>
    </location>
</feature>
<dbReference type="InterPro" id="IPR005902">
    <property type="entry name" value="HU_DNA-bd_put"/>
</dbReference>
<reference evidence="5" key="1">
    <citation type="submission" date="2016-01" db="EMBL/GenBank/DDBJ databases">
        <authorList>
            <person name="Mitreva M."/>
            <person name="Pepin K.H."/>
            <person name="Mihindukulasuriya K.A."/>
            <person name="Fulton R."/>
            <person name="Fronick C."/>
            <person name="O'Laughlin M."/>
            <person name="Miner T."/>
            <person name="Herter B."/>
            <person name="Rosa B.A."/>
            <person name="Cordes M."/>
            <person name="Tomlinson C."/>
            <person name="Wollam A."/>
            <person name="Palsikar V.B."/>
            <person name="Mardis E.R."/>
            <person name="Wilson R.K."/>
        </authorList>
    </citation>
    <scope>NUCLEOTIDE SEQUENCE [LARGE SCALE GENOMIC DNA]</scope>
    <source>
        <strain evidence="5">MJR7716</strain>
    </source>
</reference>
<evidence type="ECO:0000256" key="2">
    <source>
        <dbReference type="SAM" id="MobiDB-lite"/>
    </source>
</evidence>
<dbReference type="EMBL" id="LRQG01000072">
    <property type="protein sequence ID" value="KXA40380.1"/>
    <property type="molecule type" value="Genomic_DNA"/>
</dbReference>
<gene>
    <name evidence="4" type="ORF">HMPREF3226_01064</name>
</gene>
<evidence type="ECO:0000313" key="4">
    <source>
        <dbReference type="EMBL" id="KXA40380.1"/>
    </source>
</evidence>
<keyword evidence="5" id="KW-1185">Reference proteome</keyword>
<dbReference type="OrthoDB" id="1040974at2"/>
<dbReference type="NCBIfam" id="TIGR01201">
    <property type="entry name" value="HU_rel"/>
    <property type="match status" value="1"/>
</dbReference>
<name>A0A133QBX2_9BACT</name>
<evidence type="ECO:0000259" key="3">
    <source>
        <dbReference type="Pfam" id="PF18291"/>
    </source>
</evidence>
<dbReference type="Gene3D" id="4.10.520.10">
    <property type="entry name" value="IHF-like DNA-binding proteins"/>
    <property type="match status" value="1"/>
</dbReference>
<keyword evidence="1 4" id="KW-0238">DNA-binding</keyword>
<comment type="caution">
    <text evidence="4">The sequence shown here is derived from an EMBL/GenBank/DDBJ whole genome shotgun (WGS) entry which is preliminary data.</text>
</comment>
<dbReference type="Pfam" id="PF18291">
    <property type="entry name" value="HU-HIG"/>
    <property type="match status" value="1"/>
</dbReference>
<dbReference type="RefSeq" id="WP_060940508.1">
    <property type="nucleotide sequence ID" value="NZ_KQ957229.1"/>
</dbReference>
<dbReference type="InterPro" id="IPR041607">
    <property type="entry name" value="HU-HIG"/>
</dbReference>
<dbReference type="AlphaFoldDB" id="A0A133QBX2"/>
<proteinExistence type="predicted"/>
<sequence length="144" mass="15855">MIEFEVKSKTQPIGKRKGQIVYYAQPVSQQHLTNKMVVDRIVRETSLSAGDVSNALISLGAIVRDALELGQSVDLADLGSFRIVVPAKMMDTEVEVTADSLKAPKIVFTPKAAMRNAAKSVELRVVKKKKGDNEKPKEKENLHP</sequence>
<accession>A0A133QBX2</accession>
<dbReference type="GO" id="GO:0003677">
    <property type="term" value="F:DNA binding"/>
    <property type="evidence" value="ECO:0007669"/>
    <property type="project" value="UniProtKB-KW"/>
</dbReference>
<dbReference type="eggNOG" id="COG0776">
    <property type="taxonomic scope" value="Bacteria"/>
</dbReference>
<organism evidence="4 5">
    <name type="scientific">Prevotella corporis</name>
    <dbReference type="NCBI Taxonomy" id="28128"/>
    <lineage>
        <taxon>Bacteria</taxon>
        <taxon>Pseudomonadati</taxon>
        <taxon>Bacteroidota</taxon>
        <taxon>Bacteroidia</taxon>
        <taxon>Bacteroidales</taxon>
        <taxon>Prevotellaceae</taxon>
        <taxon>Prevotella</taxon>
    </lineage>
</organism>
<dbReference type="SUPFAM" id="SSF47729">
    <property type="entry name" value="IHF-like DNA-binding proteins"/>
    <property type="match status" value="1"/>
</dbReference>
<protein>
    <submittedName>
        <fullName evidence="4">Putative DNA-binding protein</fullName>
    </submittedName>
</protein>